<reference evidence="1 2" key="1">
    <citation type="submission" date="2019-08" db="EMBL/GenBank/DDBJ databases">
        <title>In-depth cultivation of the pig gut microbiome towards novel bacterial diversity and tailored functional studies.</title>
        <authorList>
            <person name="Wylensek D."/>
            <person name="Hitch T.C.A."/>
            <person name="Clavel T."/>
        </authorList>
    </citation>
    <scope>NUCLEOTIDE SEQUENCE [LARGE SCALE GENOMIC DNA]</scope>
    <source>
        <strain evidence="1 2">LKV-178-WT-2G</strain>
    </source>
</reference>
<dbReference type="InterPro" id="IPR036514">
    <property type="entry name" value="SGNH_hydro_sf"/>
</dbReference>
<accession>A0A7X2T376</accession>
<evidence type="ECO:0008006" key="3">
    <source>
        <dbReference type="Google" id="ProtNLM"/>
    </source>
</evidence>
<gene>
    <name evidence="1" type="ORF">FYJ50_04105</name>
</gene>
<dbReference type="Gene3D" id="3.40.50.1110">
    <property type="entry name" value="SGNH hydrolase"/>
    <property type="match status" value="1"/>
</dbReference>
<proteinExistence type="predicted"/>
<dbReference type="EMBL" id="VUMM01000005">
    <property type="protein sequence ID" value="MSS01294.1"/>
    <property type="molecule type" value="Genomic_DNA"/>
</dbReference>
<protein>
    <recommendedName>
        <fullName evidence="3">SGNH hydrolase-type esterase domain-containing protein</fullName>
    </recommendedName>
</protein>
<dbReference type="Pfam" id="PF00657">
    <property type="entry name" value="Lipase_GDSL"/>
    <property type="match status" value="1"/>
</dbReference>
<organism evidence="1 2">
    <name type="scientific">Floccifex porci</name>
    <dbReference type="NCBI Taxonomy" id="2606629"/>
    <lineage>
        <taxon>Bacteria</taxon>
        <taxon>Bacillati</taxon>
        <taxon>Bacillota</taxon>
        <taxon>Erysipelotrichia</taxon>
        <taxon>Erysipelotrichales</taxon>
        <taxon>Erysipelotrichaceae</taxon>
        <taxon>Floccifex</taxon>
    </lineage>
</organism>
<sequence>MKKALVIGDSNTWGYDPRSYFGGKYKKTWVEYLEVHDWKFISNGINGRCLHDILDMKVYEPYDFIWICLGTNDILQYRKIENIIEDMKIILTHFENAGILCPPVIEIVEFKQKSIELNQEYMKLKVPCIPYEKVELCFDGIHFSESGHKQFASNINKILNKKL</sequence>
<evidence type="ECO:0000313" key="2">
    <source>
        <dbReference type="Proteomes" id="UP000470082"/>
    </source>
</evidence>
<dbReference type="Proteomes" id="UP000470082">
    <property type="component" value="Unassembled WGS sequence"/>
</dbReference>
<dbReference type="AlphaFoldDB" id="A0A7X2T376"/>
<keyword evidence="2" id="KW-1185">Reference proteome</keyword>
<dbReference type="SUPFAM" id="SSF52266">
    <property type="entry name" value="SGNH hydrolase"/>
    <property type="match status" value="1"/>
</dbReference>
<dbReference type="RefSeq" id="WP_154459765.1">
    <property type="nucleotide sequence ID" value="NZ_VUMM01000005.1"/>
</dbReference>
<dbReference type="InterPro" id="IPR001087">
    <property type="entry name" value="GDSL"/>
</dbReference>
<evidence type="ECO:0000313" key="1">
    <source>
        <dbReference type="EMBL" id="MSS01294.1"/>
    </source>
</evidence>
<name>A0A7X2T376_9FIRM</name>
<comment type="caution">
    <text evidence="1">The sequence shown here is derived from an EMBL/GenBank/DDBJ whole genome shotgun (WGS) entry which is preliminary data.</text>
</comment>